<dbReference type="InterPro" id="IPR013131">
    <property type="entry name" value="Mannitol_DH_N"/>
</dbReference>
<name>A0A919VPC8_9ACTN</name>
<proteinExistence type="predicted"/>
<evidence type="ECO:0000259" key="4">
    <source>
        <dbReference type="Pfam" id="PF01232"/>
    </source>
</evidence>
<accession>A0A919VPC8</accession>
<dbReference type="Gene3D" id="1.10.1040.10">
    <property type="entry name" value="N-(1-d-carboxylethyl)-l-norvaline Dehydrogenase, domain 2"/>
    <property type="match status" value="1"/>
</dbReference>
<keyword evidence="1" id="KW-0560">Oxidoreductase</keyword>
<dbReference type="SUPFAM" id="SSF48179">
    <property type="entry name" value="6-phosphogluconate dehydrogenase C-terminal domain-like"/>
    <property type="match status" value="1"/>
</dbReference>
<evidence type="ECO:0008006" key="8">
    <source>
        <dbReference type="Google" id="ProtNLM"/>
    </source>
</evidence>
<evidence type="ECO:0000256" key="1">
    <source>
        <dbReference type="ARBA" id="ARBA00023002"/>
    </source>
</evidence>
<protein>
    <recommendedName>
        <fullName evidence="8">Tagaturonate reductase</fullName>
    </recommendedName>
</protein>
<dbReference type="PANTHER" id="PTHR30524">
    <property type="entry name" value="MANNITOL-1-PHOSPHATE 5-DEHYDROGENASE"/>
    <property type="match status" value="1"/>
</dbReference>
<evidence type="ECO:0000259" key="5">
    <source>
        <dbReference type="Pfam" id="PF08125"/>
    </source>
</evidence>
<dbReference type="InterPro" id="IPR013118">
    <property type="entry name" value="Mannitol_DH_C"/>
</dbReference>
<evidence type="ECO:0000313" key="6">
    <source>
        <dbReference type="EMBL" id="GIM63796.1"/>
    </source>
</evidence>
<dbReference type="InterPro" id="IPR008927">
    <property type="entry name" value="6-PGluconate_DH-like_C_sf"/>
</dbReference>
<feature type="domain" description="Mannitol dehydrogenase C-terminal" evidence="5">
    <location>
        <begin position="277"/>
        <end position="400"/>
    </location>
</feature>
<dbReference type="GO" id="GO:0019592">
    <property type="term" value="P:mannitol catabolic process"/>
    <property type="evidence" value="ECO:0007669"/>
    <property type="project" value="TreeGrafter"/>
</dbReference>
<dbReference type="Gene3D" id="3.40.50.720">
    <property type="entry name" value="NAD(P)-binding Rossmann-like Domain"/>
    <property type="match status" value="1"/>
</dbReference>
<comment type="caution">
    <text evidence="6">The sequence shown here is derived from an EMBL/GenBank/DDBJ whole genome shotgun (WGS) entry which is preliminary data.</text>
</comment>
<dbReference type="NCBIfam" id="NF002969">
    <property type="entry name" value="PRK03643.1"/>
    <property type="match status" value="1"/>
</dbReference>
<keyword evidence="7" id="KW-1185">Reference proteome</keyword>
<dbReference type="Pfam" id="PF08125">
    <property type="entry name" value="Mannitol_dh_C"/>
    <property type="match status" value="1"/>
</dbReference>
<dbReference type="Proteomes" id="UP000681340">
    <property type="component" value="Unassembled WGS sequence"/>
</dbReference>
<dbReference type="InterPro" id="IPR036291">
    <property type="entry name" value="NAD(P)-bd_dom_sf"/>
</dbReference>
<evidence type="ECO:0000256" key="3">
    <source>
        <dbReference type="ARBA" id="ARBA00048615"/>
    </source>
</evidence>
<dbReference type="GO" id="GO:0008926">
    <property type="term" value="F:mannitol-1-phosphate 5-dehydrogenase activity"/>
    <property type="evidence" value="ECO:0007669"/>
    <property type="project" value="UniProtKB-EC"/>
</dbReference>
<gene>
    <name evidence="6" type="ORF">Aau02nite_06380</name>
</gene>
<sequence length="488" mass="53144">MTQARPDLRPLSSAGVTRAELPVRILQIGAGNFIRAFVDLMVHRANEAGVLRHGIAVLKVTPRPEHVTPRLAEQDGLFHVVLEGAGTTETTLVTAVREVVHAYADWDRCRALARGEELRFVVSNTTEAGIVFVDGDDLTASPPVSFPAKMTALLHERWRHFGGDPARGLSFLPCELNEDNGTTLRAMVLRHAARASTDPGFLHWVAEHCRFYDTIVDRIVPGLPEDEAAELRQSLGYDDRLIVRGESYGHWAIAGDPAIRDEFPLDRAGQPVEFLPDIRPYREKKVRVLNGAHTAMAAVGPLLGCRTVREAVAHPLAGAYVRQLVEDEVLPTLPGDRAELSRFAAAILDRFGNPVLRHELADIALNAIAKWRTRNLPVVLDAWRAGREAPLTLFALACLLAGYAGALGDLPVRDDDQAVPARIRDSFPAGDPEPWLAELFPALGWRGSLDQPQVTRLAAGTAVPLRALLAGDPARVLTGLLTSAPVSD</sequence>
<dbReference type="Pfam" id="PF01232">
    <property type="entry name" value="Mannitol_dh"/>
    <property type="match status" value="1"/>
</dbReference>
<dbReference type="RefSeq" id="WP_212986782.1">
    <property type="nucleotide sequence ID" value="NZ_BAABEA010000051.1"/>
</dbReference>
<dbReference type="InterPro" id="IPR013328">
    <property type="entry name" value="6PGD_dom2"/>
</dbReference>
<organism evidence="6 7">
    <name type="scientific">Actinoplanes auranticolor</name>
    <dbReference type="NCBI Taxonomy" id="47988"/>
    <lineage>
        <taxon>Bacteria</taxon>
        <taxon>Bacillati</taxon>
        <taxon>Actinomycetota</taxon>
        <taxon>Actinomycetes</taxon>
        <taxon>Micromonosporales</taxon>
        <taxon>Micromonosporaceae</taxon>
        <taxon>Actinoplanes</taxon>
    </lineage>
</organism>
<evidence type="ECO:0000313" key="7">
    <source>
        <dbReference type="Proteomes" id="UP000681340"/>
    </source>
</evidence>
<dbReference type="EMBL" id="BOQL01000006">
    <property type="protein sequence ID" value="GIM63796.1"/>
    <property type="molecule type" value="Genomic_DNA"/>
</dbReference>
<keyword evidence="2" id="KW-0520">NAD</keyword>
<dbReference type="AlphaFoldDB" id="A0A919VPC8"/>
<reference evidence="6" key="1">
    <citation type="submission" date="2021-03" db="EMBL/GenBank/DDBJ databases">
        <title>Whole genome shotgun sequence of Actinoplanes auranticolor NBRC 12245.</title>
        <authorList>
            <person name="Komaki H."/>
            <person name="Tamura T."/>
        </authorList>
    </citation>
    <scope>NUCLEOTIDE SEQUENCE</scope>
    <source>
        <strain evidence="6">NBRC 12245</strain>
    </source>
</reference>
<dbReference type="GO" id="GO:0005829">
    <property type="term" value="C:cytosol"/>
    <property type="evidence" value="ECO:0007669"/>
    <property type="project" value="TreeGrafter"/>
</dbReference>
<dbReference type="PANTHER" id="PTHR30524:SF0">
    <property type="entry name" value="ALTRONATE OXIDOREDUCTASE-RELATED"/>
    <property type="match status" value="1"/>
</dbReference>
<comment type="catalytic activity">
    <reaction evidence="3">
        <text>D-mannitol 1-phosphate + NAD(+) = beta-D-fructose 6-phosphate + NADH + H(+)</text>
        <dbReference type="Rhea" id="RHEA:19661"/>
        <dbReference type="ChEBI" id="CHEBI:15378"/>
        <dbReference type="ChEBI" id="CHEBI:57540"/>
        <dbReference type="ChEBI" id="CHEBI:57634"/>
        <dbReference type="ChEBI" id="CHEBI:57945"/>
        <dbReference type="ChEBI" id="CHEBI:61381"/>
        <dbReference type="EC" id="1.1.1.17"/>
    </reaction>
</comment>
<dbReference type="SUPFAM" id="SSF51735">
    <property type="entry name" value="NAD(P)-binding Rossmann-fold domains"/>
    <property type="match status" value="1"/>
</dbReference>
<evidence type="ECO:0000256" key="2">
    <source>
        <dbReference type="ARBA" id="ARBA00023027"/>
    </source>
</evidence>
<feature type="domain" description="Mannitol dehydrogenase N-terminal" evidence="4">
    <location>
        <begin position="24"/>
        <end position="255"/>
    </location>
</feature>